<dbReference type="AlphaFoldDB" id="A0A024TGW7"/>
<keyword evidence="2" id="KW-0472">Membrane</keyword>
<keyword evidence="2" id="KW-1133">Transmembrane helix</keyword>
<proteinExistence type="predicted"/>
<feature type="transmembrane region" description="Helical" evidence="2">
    <location>
        <begin position="152"/>
        <end position="171"/>
    </location>
</feature>
<keyword evidence="2" id="KW-0812">Transmembrane</keyword>
<dbReference type="EMBL" id="KI913993">
    <property type="protein sequence ID" value="ETV93298.1"/>
    <property type="molecule type" value="Genomic_DNA"/>
</dbReference>
<feature type="compositionally biased region" description="Polar residues" evidence="1">
    <location>
        <begin position="204"/>
        <end position="213"/>
    </location>
</feature>
<sequence>MVSCPSNSIARYHLIELQPHDSKSPFATAISFGCAMVITNVNDKRQFRPPFPYLNWLPLAGRHTESSSMDPDSLAVLIAIALSLVTDTAVATDDLASPFCANVTLLLSDCMNSNSSSVVGNEASTSSSTAGATLRPATFATSSDLWTSTNKFYLGVSIWLGCIFLGIVFAVKMRQLPMAATESSLHQRSISAHQLSQDKDNSTDPHPSTTLSPNPYYFLSKQSNFRSSTSSQSVVPISMRSLASIASTVTANHLNHHNIYLSSTTSTSSMTSLGDFRPSRPADPHVPRFVYRESDDGSTWLSSAALMTGGGTRRHTEQLQDLNEDTCFESMRTRISNLTMLDMYSNETRHDEEYADEFRDKVAVVV</sequence>
<dbReference type="VEuPathDB" id="FungiDB:H310_12726"/>
<accession>A0A024TGW7</accession>
<protein>
    <submittedName>
        <fullName evidence="3">Uncharacterized protein</fullName>
    </submittedName>
</protein>
<evidence type="ECO:0000313" key="3">
    <source>
        <dbReference type="EMBL" id="ETV93298.1"/>
    </source>
</evidence>
<reference evidence="3" key="1">
    <citation type="submission" date="2013-12" db="EMBL/GenBank/DDBJ databases">
        <title>The Genome Sequence of Aphanomyces invadans NJM9701.</title>
        <authorList>
            <consortium name="The Broad Institute Genomics Platform"/>
            <person name="Russ C."/>
            <person name="Tyler B."/>
            <person name="van West P."/>
            <person name="Dieguez-Uribeondo J."/>
            <person name="Young S.K."/>
            <person name="Zeng Q."/>
            <person name="Gargeya S."/>
            <person name="Fitzgerald M."/>
            <person name="Abouelleil A."/>
            <person name="Alvarado L."/>
            <person name="Chapman S.B."/>
            <person name="Gainer-Dewar J."/>
            <person name="Goldberg J."/>
            <person name="Griggs A."/>
            <person name="Gujja S."/>
            <person name="Hansen M."/>
            <person name="Howarth C."/>
            <person name="Imamovic A."/>
            <person name="Ireland A."/>
            <person name="Larimer J."/>
            <person name="McCowan C."/>
            <person name="Murphy C."/>
            <person name="Pearson M."/>
            <person name="Poon T.W."/>
            <person name="Priest M."/>
            <person name="Roberts A."/>
            <person name="Saif S."/>
            <person name="Shea T."/>
            <person name="Sykes S."/>
            <person name="Wortman J."/>
            <person name="Nusbaum C."/>
            <person name="Birren B."/>
        </authorList>
    </citation>
    <scope>NUCLEOTIDE SEQUENCE [LARGE SCALE GENOMIC DNA]</scope>
    <source>
        <strain evidence="3">NJM9701</strain>
    </source>
</reference>
<evidence type="ECO:0000256" key="1">
    <source>
        <dbReference type="SAM" id="MobiDB-lite"/>
    </source>
</evidence>
<dbReference type="GeneID" id="20089776"/>
<reference evidence="4 5" key="2">
    <citation type="submission" date="2018-08" db="EMBL/GenBank/DDBJ databases">
        <title>Aphanomyces genome sequencing and annotation.</title>
        <authorList>
            <person name="Minardi D."/>
            <person name="Oidtmann B."/>
            <person name="Van Der Giezen M."/>
            <person name="Studholme D.J."/>
        </authorList>
    </citation>
    <scope>NUCLEOTIDE SEQUENCE [LARGE SCALE GENOMIC DNA]</scope>
    <source>
        <strain evidence="4 5">NJM0002</strain>
    </source>
</reference>
<keyword evidence="5" id="KW-1185">Reference proteome</keyword>
<evidence type="ECO:0000313" key="4">
    <source>
        <dbReference type="EMBL" id="RHY27094.1"/>
    </source>
</evidence>
<name>A0A024TGW7_9STRA</name>
<feature type="region of interest" description="Disordered" evidence="1">
    <location>
        <begin position="265"/>
        <end position="284"/>
    </location>
</feature>
<dbReference type="RefSeq" id="XP_008878133.1">
    <property type="nucleotide sequence ID" value="XM_008879911.1"/>
</dbReference>
<dbReference type="Proteomes" id="UP000285060">
    <property type="component" value="Unassembled WGS sequence"/>
</dbReference>
<feature type="region of interest" description="Disordered" evidence="1">
    <location>
        <begin position="187"/>
        <end position="213"/>
    </location>
</feature>
<organism evidence="3">
    <name type="scientific">Aphanomyces invadans</name>
    <dbReference type="NCBI Taxonomy" id="157072"/>
    <lineage>
        <taxon>Eukaryota</taxon>
        <taxon>Sar</taxon>
        <taxon>Stramenopiles</taxon>
        <taxon>Oomycota</taxon>
        <taxon>Saprolegniomycetes</taxon>
        <taxon>Saprolegniales</taxon>
        <taxon>Verrucalvaceae</taxon>
        <taxon>Aphanomyces</taxon>
    </lineage>
</organism>
<dbReference type="EMBL" id="QUSY01000842">
    <property type="protein sequence ID" value="RHY27094.1"/>
    <property type="molecule type" value="Genomic_DNA"/>
</dbReference>
<dbReference type="OrthoDB" id="78834at2759"/>
<evidence type="ECO:0000313" key="5">
    <source>
        <dbReference type="Proteomes" id="UP000285060"/>
    </source>
</evidence>
<gene>
    <name evidence="4" type="ORF">DYB32_007053</name>
    <name evidence="3" type="ORF">H310_12726</name>
</gene>
<evidence type="ECO:0000256" key="2">
    <source>
        <dbReference type="SAM" id="Phobius"/>
    </source>
</evidence>